<dbReference type="AlphaFoldDB" id="A0A3E2UE91"/>
<dbReference type="InterPro" id="IPR006059">
    <property type="entry name" value="SBP"/>
</dbReference>
<dbReference type="InterPro" id="IPR050490">
    <property type="entry name" value="Bact_solute-bd_prot1"/>
</dbReference>
<evidence type="ECO:0000313" key="2">
    <source>
        <dbReference type="EMBL" id="RGB93951.1"/>
    </source>
</evidence>
<name>A0A3E2UE91_9FIRM</name>
<evidence type="ECO:0000313" key="3">
    <source>
        <dbReference type="Proteomes" id="UP000260991"/>
    </source>
</evidence>
<dbReference type="SUPFAM" id="SSF53850">
    <property type="entry name" value="Periplasmic binding protein-like II"/>
    <property type="match status" value="1"/>
</dbReference>
<accession>A0A3E2UE91</accession>
<keyword evidence="1" id="KW-0732">Signal</keyword>
<gene>
    <name evidence="2" type="ORF">DWZ46_00170</name>
</gene>
<proteinExistence type="predicted"/>
<evidence type="ECO:0000256" key="1">
    <source>
        <dbReference type="SAM" id="SignalP"/>
    </source>
</evidence>
<organism evidence="2 3">
    <name type="scientific">Faecalibacterium prausnitzii</name>
    <dbReference type="NCBI Taxonomy" id="853"/>
    <lineage>
        <taxon>Bacteria</taxon>
        <taxon>Bacillati</taxon>
        <taxon>Bacillota</taxon>
        <taxon>Clostridia</taxon>
        <taxon>Eubacteriales</taxon>
        <taxon>Oscillospiraceae</taxon>
        <taxon>Faecalibacterium</taxon>
    </lineage>
</organism>
<protein>
    <submittedName>
        <fullName evidence="2">Extracellular solute-binding protein</fullName>
    </submittedName>
</protein>
<sequence>MMKRIGMRRLAAFAAAAALVLCLVGCGGAQSTAQGNTEPVDLSVWTYYNGDQLESFNKLVDTFNDTVGKEKNITVESYSQGSVNDLEAQVMAAAQGKVGASAMPNIFMAYADTAYAMDQMGELADLAPYFTDEERAAYVDSYLTEGDFDDSGSIKIFPVAKSTELLFLNDTDWKPFAAATGAQYSDLETVEGLVKTAEAYYNWTDAQTDTPNDGKALFGRDAVANYMLIGAKELGDTIFDVKDGKMTMGLSEDAARKLWDNYYVPYIKGWAAASGRFRSDDIKIGSILAYIGSNSSATYFPTQVMLSDTESHAIELKVLPKPHFEGGKKVAVQQGAGMAVAKTTDAEVEASVVFLKWFTQPENNIAFAVGSGYLPVTHAANDMDAIYSSGLALTGNMENVLTEAVEAVNTNEMYTTKAFEGGTDARSKLSYSMIDLAAADRATVEERLAAGESAEEAEAEFLTDEYFEEWYQSLCDALSQYEG</sequence>
<dbReference type="PANTHER" id="PTHR43649:SF12">
    <property type="entry name" value="DIACETYLCHITOBIOSE BINDING PROTEIN DASA"/>
    <property type="match status" value="1"/>
</dbReference>
<dbReference type="PANTHER" id="PTHR43649">
    <property type="entry name" value="ARABINOSE-BINDING PROTEIN-RELATED"/>
    <property type="match status" value="1"/>
</dbReference>
<dbReference type="Pfam" id="PF13416">
    <property type="entry name" value="SBP_bac_8"/>
    <property type="match status" value="1"/>
</dbReference>
<dbReference type="Gene3D" id="3.40.190.10">
    <property type="entry name" value="Periplasmic binding protein-like II"/>
    <property type="match status" value="1"/>
</dbReference>
<comment type="caution">
    <text evidence="2">The sequence shown here is derived from an EMBL/GenBank/DDBJ whole genome shotgun (WGS) entry which is preliminary data.</text>
</comment>
<dbReference type="EMBL" id="QVER01000001">
    <property type="protein sequence ID" value="RGB93951.1"/>
    <property type="molecule type" value="Genomic_DNA"/>
</dbReference>
<feature type="signal peptide" evidence="1">
    <location>
        <begin position="1"/>
        <end position="29"/>
    </location>
</feature>
<dbReference type="Proteomes" id="UP000260991">
    <property type="component" value="Unassembled WGS sequence"/>
</dbReference>
<reference evidence="2 3" key="1">
    <citation type="submission" date="2018-08" db="EMBL/GenBank/DDBJ databases">
        <title>A genome reference for cultivated species of the human gut microbiota.</title>
        <authorList>
            <person name="Zou Y."/>
            <person name="Xue W."/>
            <person name="Luo G."/>
        </authorList>
    </citation>
    <scope>NUCLEOTIDE SEQUENCE [LARGE SCALE GENOMIC DNA]</scope>
    <source>
        <strain evidence="2 3">AF32-8AC</strain>
    </source>
</reference>
<feature type="chain" id="PRO_5017600984" evidence="1">
    <location>
        <begin position="30"/>
        <end position="483"/>
    </location>
</feature>